<dbReference type="InterPro" id="IPR032466">
    <property type="entry name" value="Metal_Hydrolase"/>
</dbReference>
<organism evidence="3 4">
    <name type="scientific">Paenibacillus phyllosphaerae</name>
    <dbReference type="NCBI Taxonomy" id="274593"/>
    <lineage>
        <taxon>Bacteria</taxon>
        <taxon>Bacillati</taxon>
        <taxon>Bacillota</taxon>
        <taxon>Bacilli</taxon>
        <taxon>Bacillales</taxon>
        <taxon>Paenibacillaceae</taxon>
        <taxon>Paenibacillus</taxon>
    </lineage>
</organism>
<protein>
    <submittedName>
        <fullName evidence="3">L-fuconolactonase</fullName>
        <ecNumber evidence="3">3.1.1.-</ecNumber>
    </submittedName>
</protein>
<dbReference type="GO" id="GO:0016787">
    <property type="term" value="F:hydrolase activity"/>
    <property type="evidence" value="ECO:0007669"/>
    <property type="project" value="UniProtKB-KW"/>
</dbReference>
<dbReference type="EC" id="3.1.1.-" evidence="3"/>
<dbReference type="InterPro" id="IPR052350">
    <property type="entry name" value="Metallo-dep_Lactonases"/>
</dbReference>
<proteinExistence type="inferred from homology"/>
<dbReference type="InterPro" id="IPR006680">
    <property type="entry name" value="Amidohydro-rel"/>
</dbReference>
<dbReference type="PANTHER" id="PTHR43569">
    <property type="entry name" value="AMIDOHYDROLASE"/>
    <property type="match status" value="1"/>
</dbReference>
<reference evidence="3 4" key="1">
    <citation type="submission" date="2020-08" db="EMBL/GenBank/DDBJ databases">
        <title>Genomic Encyclopedia of Type Strains, Phase III (KMG-III): the genomes of soil and plant-associated and newly described type strains.</title>
        <authorList>
            <person name="Whitman W."/>
        </authorList>
    </citation>
    <scope>NUCLEOTIDE SEQUENCE [LARGE SCALE GENOMIC DNA]</scope>
    <source>
        <strain evidence="3 4">CECT 5862</strain>
    </source>
</reference>
<dbReference type="Pfam" id="PF04909">
    <property type="entry name" value="Amidohydro_2"/>
    <property type="match status" value="1"/>
</dbReference>
<evidence type="ECO:0000256" key="1">
    <source>
        <dbReference type="ARBA" id="ARBA00038310"/>
    </source>
</evidence>
<dbReference type="EMBL" id="JACHXK010000032">
    <property type="protein sequence ID" value="MBB3114482.1"/>
    <property type="molecule type" value="Genomic_DNA"/>
</dbReference>
<comment type="caution">
    <text evidence="3">The sequence shown here is derived from an EMBL/GenBank/DDBJ whole genome shotgun (WGS) entry which is preliminary data.</text>
</comment>
<evidence type="ECO:0000259" key="2">
    <source>
        <dbReference type="Pfam" id="PF04909"/>
    </source>
</evidence>
<evidence type="ECO:0000313" key="3">
    <source>
        <dbReference type="EMBL" id="MBB3114482.1"/>
    </source>
</evidence>
<dbReference type="SUPFAM" id="SSF51556">
    <property type="entry name" value="Metallo-dependent hydrolases"/>
    <property type="match status" value="1"/>
</dbReference>
<sequence>MYVDSHVHYWQLARGDYGWLKPSNPLLYQDYLPDRLSGELGKYGVEAVIAVQAAPTFEEATYLLELSGERPEIAGVIGGLDPLTAGFQEELAALCANRRFRGIRVGGSVFDPGLPDHDRKKVLSALGTCKDAGLVVELLVDPRRLAEVAATLAQLPGLTVVVDHLGCPAVKERATEQWMAGMERLSELPGVYVKLSGMMTMAGGRRPELLRPYTDRLHQWYGASRLLFGSDWPVALQAGGYVDVVDLFEELLPDTLTFEEKGWIRAGNAKRIYGIEG</sequence>
<keyword evidence="4" id="KW-1185">Reference proteome</keyword>
<dbReference type="RefSeq" id="WP_183604514.1">
    <property type="nucleotide sequence ID" value="NZ_JACHXK010000032.1"/>
</dbReference>
<dbReference type="PANTHER" id="PTHR43569:SF2">
    <property type="entry name" value="AMIDOHYDROLASE-RELATED DOMAIN-CONTAINING PROTEIN"/>
    <property type="match status" value="1"/>
</dbReference>
<keyword evidence="3" id="KW-0378">Hydrolase</keyword>
<dbReference type="Gene3D" id="3.20.20.140">
    <property type="entry name" value="Metal-dependent hydrolases"/>
    <property type="match status" value="1"/>
</dbReference>
<comment type="similarity">
    <text evidence="1">Belongs to the metallo-dependent hydrolases superfamily.</text>
</comment>
<feature type="domain" description="Amidohydrolase-related" evidence="2">
    <location>
        <begin position="3"/>
        <end position="275"/>
    </location>
</feature>
<dbReference type="Proteomes" id="UP000570361">
    <property type="component" value="Unassembled WGS sequence"/>
</dbReference>
<evidence type="ECO:0000313" key="4">
    <source>
        <dbReference type="Proteomes" id="UP000570361"/>
    </source>
</evidence>
<name>A0A7W5B578_9BACL</name>
<accession>A0A7W5B578</accession>
<gene>
    <name evidence="3" type="ORF">FHS18_006603</name>
</gene>
<dbReference type="AlphaFoldDB" id="A0A7W5B578"/>